<name>A0AAX1Q7G5_9BACI</name>
<sequence>MRNNQRKQKPFLKRGWVQTLIALLALQLIFILLDNSSWLQNFKDGSLTGAVSNHKIFTEWFSPYEMPQLNFFTAFFAIVLLPSVITGAIKDISSRKQTNNHTS</sequence>
<evidence type="ECO:0000313" key="3">
    <source>
        <dbReference type="Proteomes" id="UP000250174"/>
    </source>
</evidence>
<feature type="transmembrane region" description="Helical" evidence="1">
    <location>
        <begin position="15"/>
        <end position="33"/>
    </location>
</feature>
<keyword evidence="1" id="KW-0472">Membrane</keyword>
<reference evidence="2 3" key="1">
    <citation type="submission" date="2016-03" db="EMBL/GenBank/DDBJ databases">
        <title>Comparison of Bacillus endophyticus and B. anthracis characteristics using whole genome sequence analysis and microbiological techniques.</title>
        <authorList>
            <person name="Lekota K.E."/>
            <person name="Mafofo J."/>
            <person name="Rees J."/>
            <person name="Muchadeyi F.C."/>
            <person name="Madoroba E."/>
            <person name="Van Heerden H."/>
        </authorList>
    </citation>
    <scope>NUCLEOTIDE SEQUENCE [LARGE SCALE GENOMIC DNA]</scope>
    <source>
        <strain evidence="2 3">3631_10C</strain>
    </source>
</reference>
<protein>
    <recommendedName>
        <fullName evidence="4">YfzA-like protein</fullName>
    </recommendedName>
</protein>
<feature type="transmembrane region" description="Helical" evidence="1">
    <location>
        <begin position="69"/>
        <end position="89"/>
    </location>
</feature>
<keyword evidence="1" id="KW-0812">Transmembrane</keyword>
<dbReference type="RefSeq" id="WP_111922767.1">
    <property type="nucleotide sequence ID" value="NZ_LVYK01000035.1"/>
</dbReference>
<comment type="caution">
    <text evidence="2">The sequence shown here is derived from an EMBL/GenBank/DDBJ whole genome shotgun (WGS) entry which is preliminary data.</text>
</comment>
<gene>
    <name evidence="2" type="ORF">A3864_15775</name>
</gene>
<evidence type="ECO:0000256" key="1">
    <source>
        <dbReference type="SAM" id="Phobius"/>
    </source>
</evidence>
<evidence type="ECO:0008006" key="4">
    <source>
        <dbReference type="Google" id="ProtNLM"/>
    </source>
</evidence>
<dbReference type="AlphaFoldDB" id="A0AAX1Q7G5"/>
<organism evidence="2 3">
    <name type="scientific">Priestia endophytica</name>
    <dbReference type="NCBI Taxonomy" id="135735"/>
    <lineage>
        <taxon>Bacteria</taxon>
        <taxon>Bacillati</taxon>
        <taxon>Bacillota</taxon>
        <taxon>Bacilli</taxon>
        <taxon>Bacillales</taxon>
        <taxon>Bacillaceae</taxon>
        <taxon>Priestia</taxon>
    </lineage>
</organism>
<evidence type="ECO:0000313" key="2">
    <source>
        <dbReference type="EMBL" id="RAS75538.1"/>
    </source>
</evidence>
<accession>A0AAX1Q7G5</accession>
<dbReference type="InterPro" id="IPR025627">
    <property type="entry name" value="YfzA"/>
</dbReference>
<dbReference type="EMBL" id="LVYK01000035">
    <property type="protein sequence ID" value="RAS75538.1"/>
    <property type="molecule type" value="Genomic_DNA"/>
</dbReference>
<proteinExistence type="predicted"/>
<keyword evidence="1" id="KW-1133">Transmembrane helix</keyword>
<dbReference type="Proteomes" id="UP000250174">
    <property type="component" value="Unassembled WGS sequence"/>
</dbReference>
<dbReference type="Pfam" id="PF14118">
    <property type="entry name" value="YfzA"/>
    <property type="match status" value="1"/>
</dbReference>